<evidence type="ECO:0000313" key="5">
    <source>
        <dbReference type="EMBL" id="PRY30678.1"/>
    </source>
</evidence>
<organism evidence="5 6">
    <name type="scientific">Pseudosporangium ferrugineum</name>
    <dbReference type="NCBI Taxonomy" id="439699"/>
    <lineage>
        <taxon>Bacteria</taxon>
        <taxon>Bacillati</taxon>
        <taxon>Actinomycetota</taxon>
        <taxon>Actinomycetes</taxon>
        <taxon>Micromonosporales</taxon>
        <taxon>Micromonosporaceae</taxon>
        <taxon>Pseudosporangium</taxon>
    </lineage>
</organism>
<dbReference type="SMART" id="SM00421">
    <property type="entry name" value="HTH_LUXR"/>
    <property type="match status" value="1"/>
</dbReference>
<evidence type="ECO:0000256" key="1">
    <source>
        <dbReference type="ARBA" id="ARBA00023015"/>
    </source>
</evidence>
<dbReference type="PRINTS" id="PR00038">
    <property type="entry name" value="HTHLUXR"/>
</dbReference>
<dbReference type="Gene3D" id="3.40.50.2300">
    <property type="match status" value="1"/>
</dbReference>
<sequence>MSMTRYDTVRPEVAGAETRRVVTLSVLTSDNDADARLAAAVRDHVGSTPETGTSLADPRDSDVILVLARTLTEEVLAEMSAVADGSDNPAQCMVLVTGPIREHQLARAIACGVVSILPRHAITPRTIAQAVLASSRGRSILSDHVTRWLIDGARANHALMRSEFGLLPGGLTVREAEVLRLLADGQDTGEVAERLHYSERTIKKIIQDLTSRLNLRNRAHAVSYALRAGAI</sequence>
<dbReference type="OrthoDB" id="4309410at2"/>
<evidence type="ECO:0000313" key="6">
    <source>
        <dbReference type="Proteomes" id="UP000239209"/>
    </source>
</evidence>
<dbReference type="SUPFAM" id="SSF46894">
    <property type="entry name" value="C-terminal effector domain of the bipartite response regulators"/>
    <property type="match status" value="1"/>
</dbReference>
<keyword evidence="3" id="KW-0804">Transcription</keyword>
<feature type="domain" description="HTH luxR-type" evidence="4">
    <location>
        <begin position="167"/>
        <end position="229"/>
    </location>
</feature>
<dbReference type="RefSeq" id="WP_158277746.1">
    <property type="nucleotide sequence ID" value="NZ_PVZG01000004.1"/>
</dbReference>
<dbReference type="InterPro" id="IPR039420">
    <property type="entry name" value="WalR-like"/>
</dbReference>
<comment type="caution">
    <text evidence="5">The sequence shown here is derived from an EMBL/GenBank/DDBJ whole genome shotgun (WGS) entry which is preliminary data.</text>
</comment>
<reference evidence="5 6" key="1">
    <citation type="submission" date="2018-03" db="EMBL/GenBank/DDBJ databases">
        <title>Genomic Encyclopedia of Archaeal and Bacterial Type Strains, Phase II (KMG-II): from individual species to whole genera.</title>
        <authorList>
            <person name="Goeker M."/>
        </authorList>
    </citation>
    <scope>NUCLEOTIDE SEQUENCE [LARGE SCALE GENOMIC DNA]</scope>
    <source>
        <strain evidence="5 6">DSM 45348</strain>
    </source>
</reference>
<gene>
    <name evidence="5" type="ORF">CLV70_104230</name>
</gene>
<evidence type="ECO:0000256" key="2">
    <source>
        <dbReference type="ARBA" id="ARBA00023125"/>
    </source>
</evidence>
<dbReference type="PANTHER" id="PTHR43214">
    <property type="entry name" value="TWO-COMPONENT RESPONSE REGULATOR"/>
    <property type="match status" value="1"/>
</dbReference>
<keyword evidence="1" id="KW-0805">Transcription regulation</keyword>
<dbReference type="InterPro" id="IPR016032">
    <property type="entry name" value="Sig_transdc_resp-reg_C-effctor"/>
</dbReference>
<evidence type="ECO:0000259" key="4">
    <source>
        <dbReference type="PROSITE" id="PS50043"/>
    </source>
</evidence>
<dbReference type="Pfam" id="PF00196">
    <property type="entry name" value="GerE"/>
    <property type="match status" value="1"/>
</dbReference>
<keyword evidence="6" id="KW-1185">Reference proteome</keyword>
<dbReference type="GO" id="GO:0006355">
    <property type="term" value="P:regulation of DNA-templated transcription"/>
    <property type="evidence" value="ECO:0007669"/>
    <property type="project" value="InterPro"/>
</dbReference>
<evidence type="ECO:0000256" key="3">
    <source>
        <dbReference type="ARBA" id="ARBA00023163"/>
    </source>
</evidence>
<dbReference type="EMBL" id="PVZG01000004">
    <property type="protein sequence ID" value="PRY30678.1"/>
    <property type="molecule type" value="Genomic_DNA"/>
</dbReference>
<name>A0A2T0SB91_9ACTN</name>
<dbReference type="Proteomes" id="UP000239209">
    <property type="component" value="Unassembled WGS sequence"/>
</dbReference>
<accession>A0A2T0SB91</accession>
<keyword evidence="2" id="KW-0238">DNA-binding</keyword>
<dbReference type="GO" id="GO:0003677">
    <property type="term" value="F:DNA binding"/>
    <property type="evidence" value="ECO:0007669"/>
    <property type="project" value="UniProtKB-KW"/>
</dbReference>
<protein>
    <submittedName>
        <fullName evidence="5">Regulatory LuxR family protein</fullName>
    </submittedName>
</protein>
<dbReference type="AlphaFoldDB" id="A0A2T0SB91"/>
<dbReference type="PROSITE" id="PS50043">
    <property type="entry name" value="HTH_LUXR_2"/>
    <property type="match status" value="1"/>
</dbReference>
<proteinExistence type="predicted"/>
<dbReference type="InterPro" id="IPR000792">
    <property type="entry name" value="Tscrpt_reg_LuxR_C"/>
</dbReference>
<dbReference type="PANTHER" id="PTHR43214:SF24">
    <property type="entry name" value="TRANSCRIPTIONAL REGULATORY PROTEIN NARL-RELATED"/>
    <property type="match status" value="1"/>
</dbReference>
<dbReference type="CDD" id="cd06170">
    <property type="entry name" value="LuxR_C_like"/>
    <property type="match status" value="1"/>
</dbReference>